<protein>
    <submittedName>
        <fullName evidence="2">Uncharacterized protein</fullName>
    </submittedName>
</protein>
<sequence length="136" mass="14797">MPQTIKLTSAARLSASLLLAVALGGCQSTSMPEPQPALLVKPDATAQAQLKRIVDSALNTEVTLSTKALTDKPVLIIDAASRPRSIEAAGVQGSWRDRPDHFELYLVNDQCRLRHRQSNREWPIPDATCVAVNGER</sequence>
<dbReference type="RefSeq" id="WP_339617970.1">
    <property type="nucleotide sequence ID" value="NZ_AP031500.1"/>
</dbReference>
<keyword evidence="3" id="KW-1185">Reference proteome</keyword>
<comment type="caution">
    <text evidence="2">The sequence shown here is derived from an EMBL/GenBank/DDBJ whole genome shotgun (WGS) entry which is preliminary data.</text>
</comment>
<dbReference type="Proteomes" id="UP001595548">
    <property type="component" value="Unassembled WGS sequence"/>
</dbReference>
<reference evidence="3" key="1">
    <citation type="journal article" date="2019" name="Int. J. Syst. Evol. Microbiol.">
        <title>The Global Catalogue of Microorganisms (GCM) 10K type strain sequencing project: providing services to taxonomists for standard genome sequencing and annotation.</title>
        <authorList>
            <consortium name="The Broad Institute Genomics Platform"/>
            <consortium name="The Broad Institute Genome Sequencing Center for Infectious Disease"/>
            <person name="Wu L."/>
            <person name="Ma J."/>
        </authorList>
    </citation>
    <scope>NUCLEOTIDE SEQUENCE [LARGE SCALE GENOMIC DNA]</scope>
    <source>
        <strain evidence="3">KCTC 52141</strain>
    </source>
</reference>
<feature type="signal peptide" evidence="1">
    <location>
        <begin position="1"/>
        <end position="22"/>
    </location>
</feature>
<dbReference type="EMBL" id="JBHRTL010000007">
    <property type="protein sequence ID" value="MFC3155899.1"/>
    <property type="molecule type" value="Genomic_DNA"/>
</dbReference>
<feature type="chain" id="PRO_5046005528" evidence="1">
    <location>
        <begin position="23"/>
        <end position="136"/>
    </location>
</feature>
<keyword evidence="1" id="KW-0732">Signal</keyword>
<proteinExistence type="predicted"/>
<dbReference type="PROSITE" id="PS51257">
    <property type="entry name" value="PROKAR_LIPOPROTEIN"/>
    <property type="match status" value="1"/>
</dbReference>
<evidence type="ECO:0000256" key="1">
    <source>
        <dbReference type="SAM" id="SignalP"/>
    </source>
</evidence>
<evidence type="ECO:0000313" key="3">
    <source>
        <dbReference type="Proteomes" id="UP001595548"/>
    </source>
</evidence>
<organism evidence="2 3">
    <name type="scientific">Gilvimarinus japonicus</name>
    <dbReference type="NCBI Taxonomy" id="1796469"/>
    <lineage>
        <taxon>Bacteria</taxon>
        <taxon>Pseudomonadati</taxon>
        <taxon>Pseudomonadota</taxon>
        <taxon>Gammaproteobacteria</taxon>
        <taxon>Cellvibrionales</taxon>
        <taxon>Cellvibrionaceae</taxon>
        <taxon>Gilvimarinus</taxon>
    </lineage>
</organism>
<evidence type="ECO:0000313" key="2">
    <source>
        <dbReference type="EMBL" id="MFC3155899.1"/>
    </source>
</evidence>
<gene>
    <name evidence="2" type="ORF">ACFOEB_11860</name>
</gene>
<accession>A0ABV7HPY1</accession>
<name>A0ABV7HPY1_9GAMM</name>